<dbReference type="InterPro" id="IPR036291">
    <property type="entry name" value="NAD(P)-bd_dom_sf"/>
</dbReference>
<dbReference type="SMART" id="SM00829">
    <property type="entry name" value="PKS_ER"/>
    <property type="match status" value="1"/>
</dbReference>
<dbReference type="EMBL" id="JAFJYH010000224">
    <property type="protein sequence ID" value="KAG4415378.1"/>
    <property type="molecule type" value="Genomic_DNA"/>
</dbReference>
<sequence>MLNPISKTIYLNAEGQLIVKEINETYKPDASQALVKVAYSGINVCDLKFFYFGMHSYVTGFEFSGTVIEADLTSPFNPGDEVFGMTRAAHARPSSIGAHQDFAIADARTFFRVPSGLHLKDAAVTILALHTAVDGIFNCLGFGFPPAAVSGDDATGKAILIWGGASSVGIAAIHIAKAAGFSPIFTTASTKNHATLLGLGASQCFDYRSASVVDEIHAATKKLGTILFTVFDTVSIGAYPPPEDVKTSSPWLSRQSCSMGTAALRLASTTPVAFDSAFVMSQSYRPDGNMSSMGFPQDLEFPTRARKAMEWFVESTDRCVKFPNVKVVQGAEAGIQEIGRVSGGLVSMEKVVIEHPM</sequence>
<dbReference type="OrthoDB" id="10257049at2759"/>
<dbReference type="Gene3D" id="3.40.50.720">
    <property type="entry name" value="NAD(P)-binding Rossmann-like Domain"/>
    <property type="match status" value="1"/>
</dbReference>
<dbReference type="InterPro" id="IPR020843">
    <property type="entry name" value="ER"/>
</dbReference>
<comment type="similarity">
    <text evidence="1">Belongs to the zinc-containing alcohol dehydrogenase family.</text>
</comment>
<evidence type="ECO:0000259" key="3">
    <source>
        <dbReference type="SMART" id="SM00829"/>
    </source>
</evidence>
<dbReference type="AlphaFoldDB" id="A0A8H7W7P9"/>
<dbReference type="InterPro" id="IPR011032">
    <property type="entry name" value="GroES-like_sf"/>
</dbReference>
<accession>A0A8H7W7P9</accession>
<feature type="domain" description="Enoyl reductase (ER)" evidence="3">
    <location>
        <begin position="15"/>
        <end position="353"/>
    </location>
</feature>
<reference evidence="4" key="1">
    <citation type="submission" date="2021-02" db="EMBL/GenBank/DDBJ databases">
        <title>Genome sequence Cadophora malorum strain M34.</title>
        <authorList>
            <person name="Stefanovic E."/>
            <person name="Vu D."/>
            <person name="Scully C."/>
            <person name="Dijksterhuis J."/>
            <person name="Roader J."/>
            <person name="Houbraken J."/>
        </authorList>
    </citation>
    <scope>NUCLEOTIDE SEQUENCE</scope>
    <source>
        <strain evidence="4">M34</strain>
    </source>
</reference>
<proteinExistence type="inferred from homology"/>
<comment type="caution">
    <text evidence="4">The sequence shown here is derived from an EMBL/GenBank/DDBJ whole genome shotgun (WGS) entry which is preliminary data.</text>
</comment>
<evidence type="ECO:0000256" key="1">
    <source>
        <dbReference type="ARBA" id="ARBA00008072"/>
    </source>
</evidence>
<dbReference type="InterPro" id="IPR047122">
    <property type="entry name" value="Trans-enoyl_RdTase-like"/>
</dbReference>
<protein>
    <recommendedName>
        <fullName evidence="3">Enoyl reductase (ER) domain-containing protein</fullName>
    </recommendedName>
</protein>
<dbReference type="PANTHER" id="PTHR45348">
    <property type="entry name" value="HYPOTHETICAL OXIDOREDUCTASE (EUROFUNG)"/>
    <property type="match status" value="1"/>
</dbReference>
<dbReference type="GO" id="GO:0016651">
    <property type="term" value="F:oxidoreductase activity, acting on NAD(P)H"/>
    <property type="evidence" value="ECO:0007669"/>
    <property type="project" value="InterPro"/>
</dbReference>
<organism evidence="4 5">
    <name type="scientific">Cadophora malorum</name>
    <dbReference type="NCBI Taxonomy" id="108018"/>
    <lineage>
        <taxon>Eukaryota</taxon>
        <taxon>Fungi</taxon>
        <taxon>Dikarya</taxon>
        <taxon>Ascomycota</taxon>
        <taxon>Pezizomycotina</taxon>
        <taxon>Leotiomycetes</taxon>
        <taxon>Helotiales</taxon>
        <taxon>Ploettnerulaceae</taxon>
        <taxon>Cadophora</taxon>
    </lineage>
</organism>
<evidence type="ECO:0000256" key="2">
    <source>
        <dbReference type="ARBA" id="ARBA00023002"/>
    </source>
</evidence>
<gene>
    <name evidence="4" type="ORF">IFR04_011474</name>
</gene>
<dbReference type="PANTHER" id="PTHR45348:SF7">
    <property type="entry name" value="ZINC BINDING OXIDOREDUCTASE, PUTATIVE-RELATED"/>
    <property type="match status" value="1"/>
</dbReference>
<dbReference type="Gene3D" id="3.90.180.10">
    <property type="entry name" value="Medium-chain alcohol dehydrogenases, catalytic domain"/>
    <property type="match status" value="1"/>
</dbReference>
<dbReference type="SUPFAM" id="SSF50129">
    <property type="entry name" value="GroES-like"/>
    <property type="match status" value="1"/>
</dbReference>
<dbReference type="InterPro" id="IPR013154">
    <property type="entry name" value="ADH-like_N"/>
</dbReference>
<dbReference type="SUPFAM" id="SSF51735">
    <property type="entry name" value="NAD(P)-binding Rossmann-fold domains"/>
    <property type="match status" value="1"/>
</dbReference>
<keyword evidence="2" id="KW-0560">Oxidoreductase</keyword>
<dbReference type="Pfam" id="PF08240">
    <property type="entry name" value="ADH_N"/>
    <property type="match status" value="1"/>
</dbReference>
<dbReference type="Proteomes" id="UP000664132">
    <property type="component" value="Unassembled WGS sequence"/>
</dbReference>
<dbReference type="CDD" id="cd08249">
    <property type="entry name" value="enoyl_reductase_like"/>
    <property type="match status" value="1"/>
</dbReference>
<evidence type="ECO:0000313" key="5">
    <source>
        <dbReference type="Proteomes" id="UP000664132"/>
    </source>
</evidence>
<evidence type="ECO:0000313" key="4">
    <source>
        <dbReference type="EMBL" id="KAG4415378.1"/>
    </source>
</evidence>
<name>A0A8H7W7P9_9HELO</name>
<keyword evidence="5" id="KW-1185">Reference proteome</keyword>